<protein>
    <submittedName>
        <fullName evidence="2">Crp/Fnr family transcriptional regulator</fullName>
    </submittedName>
</protein>
<accession>A0A6C0GSD9</accession>
<dbReference type="KEGG" id="rhoz:GXP67_31575"/>
<gene>
    <name evidence="2" type="ORF">GXP67_31575</name>
</gene>
<name>A0A6C0GSD9_9BACT</name>
<dbReference type="Proteomes" id="UP000480178">
    <property type="component" value="Chromosome"/>
</dbReference>
<dbReference type="SUPFAM" id="SSF51206">
    <property type="entry name" value="cAMP-binding domain-like"/>
    <property type="match status" value="1"/>
</dbReference>
<sequence>MTTGVYSHTEVKLFESKITVRRVAKNDILLNQGEVCKSFFFSLTGVFYQYKYTDEGEENVLDLHIDHEWFLNQGSFIAQTPSDRFIKAYSEGNILELDITWRIRSMLPPFEAPDSGK</sequence>
<evidence type="ECO:0000259" key="1">
    <source>
        <dbReference type="Pfam" id="PF00027"/>
    </source>
</evidence>
<proteinExistence type="predicted"/>
<dbReference type="InterPro" id="IPR018490">
    <property type="entry name" value="cNMP-bd_dom_sf"/>
</dbReference>
<dbReference type="CDD" id="cd00038">
    <property type="entry name" value="CAP_ED"/>
    <property type="match status" value="1"/>
</dbReference>
<reference evidence="2 3" key="1">
    <citation type="submission" date="2020-01" db="EMBL/GenBank/DDBJ databases">
        <authorList>
            <person name="Kim M.K."/>
        </authorList>
    </citation>
    <scope>NUCLEOTIDE SEQUENCE [LARGE SCALE GENOMIC DNA]</scope>
    <source>
        <strain evidence="2 3">172606-1</strain>
    </source>
</reference>
<keyword evidence="3" id="KW-1185">Reference proteome</keyword>
<organism evidence="2 3">
    <name type="scientific">Rhodocytophaga rosea</name>
    <dbReference type="NCBI Taxonomy" id="2704465"/>
    <lineage>
        <taxon>Bacteria</taxon>
        <taxon>Pseudomonadati</taxon>
        <taxon>Bacteroidota</taxon>
        <taxon>Cytophagia</taxon>
        <taxon>Cytophagales</taxon>
        <taxon>Rhodocytophagaceae</taxon>
        <taxon>Rhodocytophaga</taxon>
    </lineage>
</organism>
<dbReference type="Gene3D" id="2.60.120.10">
    <property type="entry name" value="Jelly Rolls"/>
    <property type="match status" value="1"/>
</dbReference>
<dbReference type="InterPro" id="IPR000595">
    <property type="entry name" value="cNMP-bd_dom"/>
</dbReference>
<feature type="domain" description="Cyclic nucleotide-binding" evidence="1">
    <location>
        <begin position="21"/>
        <end position="98"/>
    </location>
</feature>
<dbReference type="AlphaFoldDB" id="A0A6C0GSD9"/>
<dbReference type="EMBL" id="CP048222">
    <property type="protein sequence ID" value="QHT70867.1"/>
    <property type="molecule type" value="Genomic_DNA"/>
</dbReference>
<evidence type="ECO:0000313" key="2">
    <source>
        <dbReference type="EMBL" id="QHT70867.1"/>
    </source>
</evidence>
<dbReference type="RefSeq" id="WP_162446819.1">
    <property type="nucleotide sequence ID" value="NZ_CP048222.1"/>
</dbReference>
<dbReference type="InterPro" id="IPR014710">
    <property type="entry name" value="RmlC-like_jellyroll"/>
</dbReference>
<evidence type="ECO:0000313" key="3">
    <source>
        <dbReference type="Proteomes" id="UP000480178"/>
    </source>
</evidence>
<dbReference type="Pfam" id="PF00027">
    <property type="entry name" value="cNMP_binding"/>
    <property type="match status" value="1"/>
</dbReference>